<evidence type="ECO:0000313" key="9">
    <source>
        <dbReference type="Proteomes" id="UP001500635"/>
    </source>
</evidence>
<dbReference type="RefSeq" id="WP_344992020.1">
    <property type="nucleotide sequence ID" value="NZ_BAABFR010000011.1"/>
</dbReference>
<dbReference type="PROSITE" id="PS50931">
    <property type="entry name" value="HTH_LYSR"/>
    <property type="match status" value="1"/>
</dbReference>
<dbReference type="InterPro" id="IPR036390">
    <property type="entry name" value="WH_DNA-bd_sf"/>
</dbReference>
<evidence type="ECO:0000256" key="6">
    <source>
        <dbReference type="SAM" id="MobiDB-lite"/>
    </source>
</evidence>
<evidence type="ECO:0000256" key="4">
    <source>
        <dbReference type="ARBA" id="ARBA00023159"/>
    </source>
</evidence>
<name>A0ABP8J945_9ACTN</name>
<dbReference type="PANTHER" id="PTHR30346:SF28">
    <property type="entry name" value="HTH-TYPE TRANSCRIPTIONAL REGULATOR CYNR"/>
    <property type="match status" value="1"/>
</dbReference>
<dbReference type="EMBL" id="BAABFR010000011">
    <property type="protein sequence ID" value="GAA4387012.1"/>
    <property type="molecule type" value="Genomic_DNA"/>
</dbReference>
<accession>A0ABP8J945</accession>
<feature type="domain" description="HTH lysR-type" evidence="7">
    <location>
        <begin position="1"/>
        <end position="58"/>
    </location>
</feature>
<evidence type="ECO:0000313" key="8">
    <source>
        <dbReference type="EMBL" id="GAA4387012.1"/>
    </source>
</evidence>
<organism evidence="8 9">
    <name type="scientific">Tsukamurella soli</name>
    <dbReference type="NCBI Taxonomy" id="644556"/>
    <lineage>
        <taxon>Bacteria</taxon>
        <taxon>Bacillati</taxon>
        <taxon>Actinomycetota</taxon>
        <taxon>Actinomycetes</taxon>
        <taxon>Mycobacteriales</taxon>
        <taxon>Tsukamurellaceae</taxon>
        <taxon>Tsukamurella</taxon>
    </lineage>
</organism>
<dbReference type="PANTHER" id="PTHR30346">
    <property type="entry name" value="TRANSCRIPTIONAL DUAL REGULATOR HCAR-RELATED"/>
    <property type="match status" value="1"/>
</dbReference>
<dbReference type="Pfam" id="PF00126">
    <property type="entry name" value="HTH_1"/>
    <property type="match status" value="1"/>
</dbReference>
<sequence length="329" mass="33101">MELHQLRYLVAVSDHGSFTAAADALHVSQSGVSAQVGKLERELGHRLLDRPGAGSAASGPHVPGAGSAASGPHVPGAGSAASGPQRYRVRTVTLTPAGEALLPYARAAVRTVDDLRTAADELSGLQRGHVRLGTVIGCTIPGFLAGFAEFRAMHPGVTVEASESDSDVLAAGLAEGALDVALLAHAEPLPGGIAARTLITEPLTVVVAPTHPWADRETIDPAELADATVLTLPAGTGARAAFDATCARAGVTVVPTVQAHSPEALIALAERGAGVAVLTRAMAARPGVVVIDIAGSQHNQLSLATRAAPSAAADAMAATLLRHLAETGG</sequence>
<dbReference type="SUPFAM" id="SSF53850">
    <property type="entry name" value="Periplasmic binding protein-like II"/>
    <property type="match status" value="1"/>
</dbReference>
<reference evidence="9" key="1">
    <citation type="journal article" date="2019" name="Int. J. Syst. Evol. Microbiol.">
        <title>The Global Catalogue of Microorganisms (GCM) 10K type strain sequencing project: providing services to taxonomists for standard genome sequencing and annotation.</title>
        <authorList>
            <consortium name="The Broad Institute Genomics Platform"/>
            <consortium name="The Broad Institute Genome Sequencing Center for Infectious Disease"/>
            <person name="Wu L."/>
            <person name="Ma J."/>
        </authorList>
    </citation>
    <scope>NUCLEOTIDE SEQUENCE [LARGE SCALE GENOMIC DNA]</scope>
    <source>
        <strain evidence="9">JCM 17688</strain>
    </source>
</reference>
<gene>
    <name evidence="8" type="ORF">GCM10023147_10920</name>
</gene>
<dbReference type="Pfam" id="PF03466">
    <property type="entry name" value="LysR_substrate"/>
    <property type="match status" value="1"/>
</dbReference>
<feature type="region of interest" description="Disordered" evidence="6">
    <location>
        <begin position="49"/>
        <end position="83"/>
    </location>
</feature>
<comment type="caution">
    <text evidence="8">The sequence shown here is derived from an EMBL/GenBank/DDBJ whole genome shotgun (WGS) entry which is preliminary data.</text>
</comment>
<dbReference type="SUPFAM" id="SSF46785">
    <property type="entry name" value="Winged helix' DNA-binding domain"/>
    <property type="match status" value="1"/>
</dbReference>
<dbReference type="InterPro" id="IPR036388">
    <property type="entry name" value="WH-like_DNA-bd_sf"/>
</dbReference>
<keyword evidence="4" id="KW-0010">Activator</keyword>
<dbReference type="InterPro" id="IPR000847">
    <property type="entry name" value="LysR_HTH_N"/>
</dbReference>
<keyword evidence="3" id="KW-0238">DNA-binding</keyword>
<dbReference type="PRINTS" id="PR00039">
    <property type="entry name" value="HTHLYSR"/>
</dbReference>
<keyword evidence="9" id="KW-1185">Reference proteome</keyword>
<comment type="similarity">
    <text evidence="1">Belongs to the LysR transcriptional regulatory family.</text>
</comment>
<evidence type="ECO:0000259" key="7">
    <source>
        <dbReference type="PROSITE" id="PS50931"/>
    </source>
</evidence>
<dbReference type="Gene3D" id="3.40.190.290">
    <property type="match status" value="1"/>
</dbReference>
<protein>
    <submittedName>
        <fullName evidence="8">LysR family transcriptional regulator</fullName>
    </submittedName>
</protein>
<proteinExistence type="inferred from homology"/>
<keyword evidence="5" id="KW-0804">Transcription</keyword>
<evidence type="ECO:0000256" key="3">
    <source>
        <dbReference type="ARBA" id="ARBA00023125"/>
    </source>
</evidence>
<keyword evidence="2" id="KW-0805">Transcription regulation</keyword>
<dbReference type="Proteomes" id="UP001500635">
    <property type="component" value="Unassembled WGS sequence"/>
</dbReference>
<dbReference type="InterPro" id="IPR005119">
    <property type="entry name" value="LysR_subst-bd"/>
</dbReference>
<evidence type="ECO:0000256" key="2">
    <source>
        <dbReference type="ARBA" id="ARBA00023015"/>
    </source>
</evidence>
<dbReference type="Gene3D" id="1.10.10.10">
    <property type="entry name" value="Winged helix-like DNA-binding domain superfamily/Winged helix DNA-binding domain"/>
    <property type="match status" value="1"/>
</dbReference>
<evidence type="ECO:0000256" key="5">
    <source>
        <dbReference type="ARBA" id="ARBA00023163"/>
    </source>
</evidence>
<evidence type="ECO:0000256" key="1">
    <source>
        <dbReference type="ARBA" id="ARBA00009437"/>
    </source>
</evidence>